<dbReference type="AlphaFoldDB" id="A0AAV5TBA6"/>
<keyword evidence="2" id="KW-1185">Reference proteome</keyword>
<sequence length="90" mass="10834">QVCRLTKDIVDRQAGKITATGRMHFTEAKDQEPSLRMYLDRPLTAPFCLLPYMQSIRRWQWRDSFSRIVWNYNIQSLVVKMPRHEFAEFL</sequence>
<organism evidence="1 2">
    <name type="scientific">Pristionchus entomophagus</name>
    <dbReference type="NCBI Taxonomy" id="358040"/>
    <lineage>
        <taxon>Eukaryota</taxon>
        <taxon>Metazoa</taxon>
        <taxon>Ecdysozoa</taxon>
        <taxon>Nematoda</taxon>
        <taxon>Chromadorea</taxon>
        <taxon>Rhabditida</taxon>
        <taxon>Rhabditina</taxon>
        <taxon>Diplogasteromorpha</taxon>
        <taxon>Diplogasteroidea</taxon>
        <taxon>Neodiplogasteridae</taxon>
        <taxon>Pristionchus</taxon>
    </lineage>
</organism>
<comment type="caution">
    <text evidence="1">The sequence shown here is derived from an EMBL/GenBank/DDBJ whole genome shotgun (WGS) entry which is preliminary data.</text>
</comment>
<evidence type="ECO:0000313" key="1">
    <source>
        <dbReference type="EMBL" id="GMS92832.1"/>
    </source>
</evidence>
<dbReference type="EMBL" id="BTSX01000004">
    <property type="protein sequence ID" value="GMS92832.1"/>
    <property type="molecule type" value="Genomic_DNA"/>
</dbReference>
<evidence type="ECO:0000313" key="2">
    <source>
        <dbReference type="Proteomes" id="UP001432027"/>
    </source>
</evidence>
<accession>A0AAV5TBA6</accession>
<dbReference type="Proteomes" id="UP001432027">
    <property type="component" value="Unassembled WGS sequence"/>
</dbReference>
<feature type="non-terminal residue" evidence="1">
    <location>
        <position position="1"/>
    </location>
</feature>
<reference evidence="1" key="1">
    <citation type="submission" date="2023-10" db="EMBL/GenBank/DDBJ databases">
        <title>Genome assembly of Pristionchus species.</title>
        <authorList>
            <person name="Yoshida K."/>
            <person name="Sommer R.J."/>
        </authorList>
    </citation>
    <scope>NUCLEOTIDE SEQUENCE</scope>
    <source>
        <strain evidence="1">RS0144</strain>
    </source>
</reference>
<gene>
    <name evidence="1" type="ORF">PENTCL1PPCAC_15007</name>
</gene>
<feature type="non-terminal residue" evidence="1">
    <location>
        <position position="90"/>
    </location>
</feature>
<name>A0AAV5TBA6_9BILA</name>
<protein>
    <submittedName>
        <fullName evidence="1">Uncharacterized protein</fullName>
    </submittedName>
</protein>
<proteinExistence type="predicted"/>